<evidence type="ECO:0000256" key="1">
    <source>
        <dbReference type="SAM" id="MobiDB-lite"/>
    </source>
</evidence>
<protein>
    <recommendedName>
        <fullName evidence="2">Spt20-like SEP domain-containing protein</fullName>
    </recommendedName>
</protein>
<dbReference type="Proteomes" id="UP000013776">
    <property type="component" value="Unassembled WGS sequence"/>
</dbReference>
<feature type="region of interest" description="Disordered" evidence="1">
    <location>
        <begin position="268"/>
        <end position="346"/>
    </location>
</feature>
<comment type="caution">
    <text evidence="3">The sequence shown here is derived from an EMBL/GenBank/DDBJ whole genome shotgun (WGS) entry which is preliminary data.</text>
</comment>
<gene>
    <name evidence="3" type="ORF">TAPDE_004746</name>
</gene>
<feature type="region of interest" description="Disordered" evidence="1">
    <location>
        <begin position="361"/>
        <end position="381"/>
    </location>
</feature>
<dbReference type="PANTHER" id="PTHR13526:SF8">
    <property type="entry name" value="TRANSCRIPTION FACTOR SPT20 HOMOLOG"/>
    <property type="match status" value="1"/>
</dbReference>
<feature type="region of interest" description="Disordered" evidence="1">
    <location>
        <begin position="1"/>
        <end position="23"/>
    </location>
</feature>
<sequence>MEARTASVSVATESPASKVPDVVQAQQQQQQQLQLQQRQKLKQPGVSYRATLQKLSNTISLSSAEILERYEKSEPSLTLHFYRNHWKFDNQDGVFLYNSPARQILEAIRNEQIPVDCLEVFRDVKVRYYEGCLILRLVDNREEPPTIMHTALRPTPESIWTEMLLYSEQTQGNFTDAKALQVESDILVATNPPLDLRPSLHPAYSASLLYDIKDRPLPKLKRKRYSLHEDDEEERLMYLYDERHGKEFAPDFKRLAFVEAHRKKKQLQIQRNAASAAEANKATPNNPLRKTAQSPIVMQQQAQSSPQTPSIPASNVSGTANHLPDRSSVPPHLQSRPSASPQPGPRQLLNQQALAQHIAQQNQALQNGGSPRLPNHLPAGAAHGTMVNDLARQQQIMLQQRAIAIRNINAARAAQAQGVQGQSPRLNANGQLQATQLGVTQGTPTPLQMQQIRQMQAQQQHQQMLAAQQQAAQNAHQQARQ</sequence>
<dbReference type="PANTHER" id="PTHR13526">
    <property type="entry name" value="TRANSCRIPTION FACTOR SPT20 HOMOLOG"/>
    <property type="match status" value="1"/>
</dbReference>
<feature type="compositionally biased region" description="Polar residues" evidence="1">
    <location>
        <begin position="283"/>
        <end position="298"/>
    </location>
</feature>
<dbReference type="eggNOG" id="ENOG502QS30">
    <property type="taxonomic scope" value="Eukaryota"/>
</dbReference>
<evidence type="ECO:0000313" key="4">
    <source>
        <dbReference type="Proteomes" id="UP000013776"/>
    </source>
</evidence>
<dbReference type="Pfam" id="PF12090">
    <property type="entry name" value="Spt20_SEP"/>
    <property type="match status" value="1"/>
</dbReference>
<feature type="compositionally biased region" description="Low complexity" evidence="1">
    <location>
        <begin position="273"/>
        <end position="282"/>
    </location>
</feature>
<name>R4XLZ4_TAPDE</name>
<dbReference type="VEuPathDB" id="FungiDB:TAPDE_004746"/>
<proteinExistence type="predicted"/>
<dbReference type="OrthoDB" id="1932706at2759"/>
<dbReference type="GO" id="GO:0003712">
    <property type="term" value="F:transcription coregulator activity"/>
    <property type="evidence" value="ECO:0007669"/>
    <property type="project" value="InterPro"/>
</dbReference>
<dbReference type="InterPro" id="IPR046468">
    <property type="entry name" value="Spt20-like_SEP"/>
</dbReference>
<accession>R4XLZ4</accession>
<reference evidence="3 4" key="1">
    <citation type="journal article" date="2013" name="MBio">
        <title>Genome sequencing of the plant pathogen Taphrina deformans, the causal agent of peach leaf curl.</title>
        <authorList>
            <person name="Cisse O.H."/>
            <person name="Almeida J.M.G.C.F."/>
            <person name="Fonseca A."/>
            <person name="Kumar A.A."/>
            <person name="Salojaervi J."/>
            <person name="Overmyer K."/>
            <person name="Hauser P.M."/>
            <person name="Pagni M."/>
        </authorList>
    </citation>
    <scope>NUCLEOTIDE SEQUENCE [LARGE SCALE GENOMIC DNA]</scope>
    <source>
        <strain evidence="4">PYCC 5710 / ATCC 11124 / CBS 356.35 / IMI 108563 / JCM 9778 / NBRC 8474</strain>
    </source>
</reference>
<evidence type="ECO:0000313" key="3">
    <source>
        <dbReference type="EMBL" id="CCG84315.1"/>
    </source>
</evidence>
<feature type="compositionally biased region" description="Low complexity" evidence="1">
    <location>
        <begin position="299"/>
        <end position="314"/>
    </location>
</feature>
<dbReference type="EMBL" id="CAHR02000222">
    <property type="protein sequence ID" value="CCG84315.1"/>
    <property type="molecule type" value="Genomic_DNA"/>
</dbReference>
<dbReference type="GO" id="GO:0006357">
    <property type="term" value="P:regulation of transcription by RNA polymerase II"/>
    <property type="evidence" value="ECO:0007669"/>
    <property type="project" value="TreeGrafter"/>
</dbReference>
<dbReference type="STRING" id="1097556.R4XLZ4"/>
<dbReference type="InterPro" id="IPR021950">
    <property type="entry name" value="Spt20"/>
</dbReference>
<dbReference type="AlphaFoldDB" id="R4XLZ4"/>
<organism evidence="3 4">
    <name type="scientific">Taphrina deformans (strain PYCC 5710 / ATCC 11124 / CBS 356.35 / IMI 108563 / JCM 9778 / NBRC 8474)</name>
    <name type="common">Peach leaf curl fungus</name>
    <name type="synonym">Lalaria deformans</name>
    <dbReference type="NCBI Taxonomy" id="1097556"/>
    <lineage>
        <taxon>Eukaryota</taxon>
        <taxon>Fungi</taxon>
        <taxon>Dikarya</taxon>
        <taxon>Ascomycota</taxon>
        <taxon>Taphrinomycotina</taxon>
        <taxon>Taphrinomycetes</taxon>
        <taxon>Taphrinales</taxon>
        <taxon>Taphrinaceae</taxon>
        <taxon>Taphrina</taxon>
    </lineage>
</organism>
<feature type="compositionally biased region" description="Polar residues" evidence="1">
    <location>
        <begin position="1"/>
        <end position="15"/>
    </location>
</feature>
<evidence type="ECO:0000259" key="2">
    <source>
        <dbReference type="Pfam" id="PF12090"/>
    </source>
</evidence>
<keyword evidence="4" id="KW-1185">Reference proteome</keyword>
<feature type="domain" description="Spt20-like SEP" evidence="2">
    <location>
        <begin position="71"/>
        <end position="209"/>
    </location>
</feature>
<dbReference type="GO" id="GO:0000124">
    <property type="term" value="C:SAGA complex"/>
    <property type="evidence" value="ECO:0007669"/>
    <property type="project" value="InterPro"/>
</dbReference>